<gene>
    <name evidence="2" type="ORF">N782_05310</name>
</gene>
<sequence length="104" mass="12201">MSNHGKVLWTTIIFVLFLILSLWYSSSYGGLAIKNEIKESITERYNNHVTFDQMEYIDHGYREAGEEWMVKYRVIEEGHCSSYRAWFSPDGSERTHLEPLNSCS</sequence>
<dbReference type="EMBL" id="AVBF01000013">
    <property type="protein sequence ID" value="KGP73474.1"/>
    <property type="molecule type" value="Genomic_DNA"/>
</dbReference>
<dbReference type="OrthoDB" id="9885593at2"/>
<dbReference type="AlphaFoldDB" id="A0A0A2TD54"/>
<comment type="caution">
    <text evidence="2">The sequence shown here is derived from an EMBL/GenBank/DDBJ whole genome shotgun (WGS) entry which is preliminary data.</text>
</comment>
<dbReference type="Proteomes" id="UP000030147">
    <property type="component" value="Unassembled WGS sequence"/>
</dbReference>
<reference evidence="2 3" key="1">
    <citation type="journal article" date="2015" name="Stand. Genomic Sci.">
        <title>High quality draft genome sequence of the moderately halophilic bacterium Pontibacillus yanchengensis Y32(T) and comparison among Pontibacillus genomes.</title>
        <authorList>
            <person name="Huang J."/>
            <person name="Qiao Z.X."/>
            <person name="Tang J.W."/>
            <person name="Wang G."/>
        </authorList>
    </citation>
    <scope>NUCLEOTIDE SEQUENCE [LARGE SCALE GENOMIC DNA]</scope>
    <source>
        <strain evidence="2 3">Y32</strain>
    </source>
</reference>
<name>A0A0A2TD54_9BACI</name>
<evidence type="ECO:0000256" key="1">
    <source>
        <dbReference type="SAM" id="Phobius"/>
    </source>
</evidence>
<keyword evidence="1" id="KW-0812">Transmembrane</keyword>
<dbReference type="RefSeq" id="WP_036817744.1">
    <property type="nucleotide sequence ID" value="NZ_AVBF01000013.1"/>
</dbReference>
<keyword evidence="1" id="KW-0472">Membrane</keyword>
<proteinExistence type="predicted"/>
<evidence type="ECO:0000313" key="3">
    <source>
        <dbReference type="Proteomes" id="UP000030147"/>
    </source>
</evidence>
<organism evidence="2 3">
    <name type="scientific">Pontibacillus yanchengensis Y32</name>
    <dbReference type="NCBI Taxonomy" id="1385514"/>
    <lineage>
        <taxon>Bacteria</taxon>
        <taxon>Bacillati</taxon>
        <taxon>Bacillota</taxon>
        <taxon>Bacilli</taxon>
        <taxon>Bacillales</taxon>
        <taxon>Bacillaceae</taxon>
        <taxon>Pontibacillus</taxon>
    </lineage>
</organism>
<keyword evidence="1" id="KW-1133">Transmembrane helix</keyword>
<dbReference type="STRING" id="1385514.N782_05310"/>
<keyword evidence="3" id="KW-1185">Reference proteome</keyword>
<accession>A0A0A2TD54</accession>
<evidence type="ECO:0000313" key="2">
    <source>
        <dbReference type="EMBL" id="KGP73474.1"/>
    </source>
</evidence>
<protein>
    <submittedName>
        <fullName evidence="2">Uncharacterized protein</fullName>
    </submittedName>
</protein>
<feature type="transmembrane region" description="Helical" evidence="1">
    <location>
        <begin position="6"/>
        <end position="24"/>
    </location>
</feature>